<sequence length="150" mass="17471">MDSQFNLKDYCTRCNHLFEDIQNISETKCAQRYLETCVSKSGIQEADFQFKVKCYNYGVFSTGPASLDARMVGTHCERTKKTLRTLIYGLELCCGIMEKPGYNEADSRKLIEYWREVEQSIQLLFPGLYMIRDDFAAKTKKCERIVVRED</sequence>
<dbReference type="KEGG" id="apuu:APUU_60092A"/>
<dbReference type="GeneID" id="64977049"/>
<name>A0A7R7XUH5_9EURO</name>
<proteinExistence type="predicted"/>
<dbReference type="RefSeq" id="XP_041559238.1">
    <property type="nucleotide sequence ID" value="XM_041706898.1"/>
</dbReference>
<evidence type="ECO:0000313" key="1">
    <source>
        <dbReference type="EMBL" id="BCS27044.1"/>
    </source>
</evidence>
<keyword evidence="2" id="KW-1185">Reference proteome</keyword>
<dbReference type="Proteomes" id="UP000654913">
    <property type="component" value="Chromosome 6"/>
</dbReference>
<reference evidence="1" key="1">
    <citation type="submission" date="2021-01" db="EMBL/GenBank/DDBJ databases">
        <authorList>
            <consortium name="Aspergillus puulaauensis MK2 genome sequencing consortium"/>
            <person name="Kazuki M."/>
            <person name="Futagami T."/>
        </authorList>
    </citation>
    <scope>NUCLEOTIDE SEQUENCE</scope>
    <source>
        <strain evidence="1">MK2</strain>
    </source>
</reference>
<protein>
    <submittedName>
        <fullName evidence="1">Uncharacterized protein</fullName>
    </submittedName>
</protein>
<organism evidence="1 2">
    <name type="scientific">Aspergillus puulaauensis</name>
    <dbReference type="NCBI Taxonomy" id="1220207"/>
    <lineage>
        <taxon>Eukaryota</taxon>
        <taxon>Fungi</taxon>
        <taxon>Dikarya</taxon>
        <taxon>Ascomycota</taxon>
        <taxon>Pezizomycotina</taxon>
        <taxon>Eurotiomycetes</taxon>
        <taxon>Eurotiomycetidae</taxon>
        <taxon>Eurotiales</taxon>
        <taxon>Aspergillaceae</taxon>
        <taxon>Aspergillus</taxon>
    </lineage>
</organism>
<dbReference type="EMBL" id="AP024448">
    <property type="protein sequence ID" value="BCS27044.1"/>
    <property type="molecule type" value="Genomic_DNA"/>
</dbReference>
<reference evidence="1" key="2">
    <citation type="submission" date="2021-02" db="EMBL/GenBank/DDBJ databases">
        <title>Aspergillus puulaauensis MK2 genome sequence.</title>
        <authorList>
            <person name="Futagami T."/>
            <person name="Mori K."/>
            <person name="Kadooka C."/>
            <person name="Tanaka T."/>
        </authorList>
    </citation>
    <scope>NUCLEOTIDE SEQUENCE</scope>
    <source>
        <strain evidence="1">MK2</strain>
    </source>
</reference>
<evidence type="ECO:0000313" key="2">
    <source>
        <dbReference type="Proteomes" id="UP000654913"/>
    </source>
</evidence>
<dbReference type="AlphaFoldDB" id="A0A7R7XUH5"/>
<gene>
    <name evidence="1" type="ORF">APUU_60092A</name>
</gene>
<accession>A0A7R7XUH5</accession>